<dbReference type="InterPro" id="IPR038731">
    <property type="entry name" value="RgtA/B/C-like"/>
</dbReference>
<evidence type="ECO:0000256" key="4">
    <source>
        <dbReference type="ARBA" id="ARBA00022679"/>
    </source>
</evidence>
<feature type="transmembrane region" description="Helical" evidence="8">
    <location>
        <begin position="345"/>
        <end position="365"/>
    </location>
</feature>
<feature type="transmembrane region" description="Helical" evidence="8">
    <location>
        <begin position="70"/>
        <end position="103"/>
    </location>
</feature>
<comment type="caution">
    <text evidence="10">The sequence shown here is derived from an EMBL/GenBank/DDBJ whole genome shotgun (WGS) entry which is preliminary data.</text>
</comment>
<dbReference type="AlphaFoldDB" id="A0A4R3LER3"/>
<feature type="transmembrane region" description="Helical" evidence="8">
    <location>
        <begin position="372"/>
        <end position="390"/>
    </location>
</feature>
<reference evidence="10 11" key="1">
    <citation type="submission" date="2019-03" db="EMBL/GenBank/DDBJ databases">
        <title>Genomic Encyclopedia of Type Strains, Phase IV (KMG-IV): sequencing the most valuable type-strain genomes for metagenomic binning, comparative biology and taxonomic classification.</title>
        <authorList>
            <person name="Goeker M."/>
        </authorList>
    </citation>
    <scope>NUCLEOTIDE SEQUENCE [LARGE SCALE GENOMIC DNA]</scope>
    <source>
        <strain evidence="10 11">DSM 21944</strain>
    </source>
</reference>
<keyword evidence="11" id="KW-1185">Reference proteome</keyword>
<accession>A0A4R3LER3</accession>
<comment type="subcellular location">
    <subcellularLocation>
        <location evidence="1">Cell membrane</location>
        <topology evidence="1">Multi-pass membrane protein</topology>
    </subcellularLocation>
</comment>
<evidence type="ECO:0000256" key="1">
    <source>
        <dbReference type="ARBA" id="ARBA00004651"/>
    </source>
</evidence>
<evidence type="ECO:0000256" key="2">
    <source>
        <dbReference type="ARBA" id="ARBA00022475"/>
    </source>
</evidence>
<dbReference type="Proteomes" id="UP000294599">
    <property type="component" value="Unassembled WGS sequence"/>
</dbReference>
<feature type="transmembrane region" description="Helical" evidence="8">
    <location>
        <begin position="396"/>
        <end position="413"/>
    </location>
</feature>
<feature type="transmembrane region" description="Helical" evidence="8">
    <location>
        <begin position="115"/>
        <end position="137"/>
    </location>
</feature>
<dbReference type="PANTHER" id="PTHR33908:SF11">
    <property type="entry name" value="MEMBRANE PROTEIN"/>
    <property type="match status" value="1"/>
</dbReference>
<dbReference type="RefSeq" id="WP_164484102.1">
    <property type="nucleotide sequence ID" value="NZ_JBHLWF010000087.1"/>
</dbReference>
<organism evidence="10 11">
    <name type="scientific">Pseudofulvimonas gallinarii</name>
    <dbReference type="NCBI Taxonomy" id="634155"/>
    <lineage>
        <taxon>Bacteria</taxon>
        <taxon>Pseudomonadati</taxon>
        <taxon>Pseudomonadota</taxon>
        <taxon>Gammaproteobacteria</taxon>
        <taxon>Lysobacterales</taxon>
        <taxon>Rhodanobacteraceae</taxon>
        <taxon>Pseudofulvimonas</taxon>
    </lineage>
</organism>
<proteinExistence type="predicted"/>
<evidence type="ECO:0000256" key="3">
    <source>
        <dbReference type="ARBA" id="ARBA00022676"/>
    </source>
</evidence>
<name>A0A4R3LER3_9GAMM</name>
<dbReference type="PANTHER" id="PTHR33908">
    <property type="entry name" value="MANNOSYLTRANSFERASE YKCB-RELATED"/>
    <property type="match status" value="1"/>
</dbReference>
<keyword evidence="4 10" id="KW-0808">Transferase</keyword>
<feature type="transmembrane region" description="Helical" evidence="8">
    <location>
        <begin position="166"/>
        <end position="193"/>
    </location>
</feature>
<evidence type="ECO:0000313" key="11">
    <source>
        <dbReference type="Proteomes" id="UP000294599"/>
    </source>
</evidence>
<evidence type="ECO:0000256" key="6">
    <source>
        <dbReference type="ARBA" id="ARBA00022989"/>
    </source>
</evidence>
<keyword evidence="3 10" id="KW-0328">Glycosyltransferase</keyword>
<feature type="transmembrane region" description="Helical" evidence="8">
    <location>
        <begin position="205"/>
        <end position="224"/>
    </location>
</feature>
<dbReference type="EMBL" id="SMAF01000008">
    <property type="protein sequence ID" value="TCS98489.1"/>
    <property type="molecule type" value="Genomic_DNA"/>
</dbReference>
<dbReference type="InterPro" id="IPR050297">
    <property type="entry name" value="LipidA_mod_glycosyltrf_83"/>
</dbReference>
<dbReference type="GO" id="GO:0016763">
    <property type="term" value="F:pentosyltransferase activity"/>
    <property type="evidence" value="ECO:0007669"/>
    <property type="project" value="TreeGrafter"/>
</dbReference>
<evidence type="ECO:0000259" key="9">
    <source>
        <dbReference type="Pfam" id="PF13231"/>
    </source>
</evidence>
<feature type="transmembrane region" description="Helical" evidence="8">
    <location>
        <begin position="425"/>
        <end position="442"/>
    </location>
</feature>
<feature type="transmembrane region" description="Helical" evidence="8">
    <location>
        <begin position="12"/>
        <end position="32"/>
    </location>
</feature>
<keyword evidence="6 8" id="KW-1133">Transmembrane helix</keyword>
<feature type="domain" description="Glycosyltransferase RgtA/B/C/D-like" evidence="9">
    <location>
        <begin position="66"/>
        <end position="223"/>
    </location>
</feature>
<sequence length="472" mass="51763">MPDHPTRPKPYVLNFAAAYLLLSGLLLALYWFPEAKQLAGDEHYYHHTALALLAGGDWFDGNLIWPPLQALILAGIYGLAGPSVLAVQLLQLLMLAGGGLLLADIWRRLGGSREAAAWAAALLCINPLTVGFATYLWPEIPHLVLCLLLAWCLLRSREAGTPGVCWAAGAGAALGLCLLAKSLLTGFWPLLLLPLWQRGRRNGNLLRIVAFLAATLLVTAPALYRGMQVTGKPQIADSSWFNLWVGLGDRWRNDFVFDETGQRMHEYLTHSPDPRARNAFAREQAEAIVAGQGLVGTFTAQLGKQYFRLFSARHFVVSQLHGRICDGYTSRYGSESFVVNRGGAWLMQAWHVALLAMAAFGLAAWRQWRQPWLWLAAAFVAYQMALFFGLHVKSRFLVPMLPLLCLFAGHWLAMPRRERRPRAAGWLLAGLLAFLALAGPWLDDACDQAGRSGSEGLAAGATGIRNACATSV</sequence>
<gene>
    <name evidence="10" type="ORF">EDC25_10869</name>
</gene>
<protein>
    <submittedName>
        <fullName evidence="10">Dolichyl-phosphate-mannose-protein mannosyltransferase</fullName>
    </submittedName>
</protein>
<evidence type="ECO:0000256" key="8">
    <source>
        <dbReference type="SAM" id="Phobius"/>
    </source>
</evidence>
<evidence type="ECO:0000256" key="7">
    <source>
        <dbReference type="ARBA" id="ARBA00023136"/>
    </source>
</evidence>
<dbReference type="Pfam" id="PF13231">
    <property type="entry name" value="PMT_2"/>
    <property type="match status" value="1"/>
</dbReference>
<evidence type="ECO:0000313" key="10">
    <source>
        <dbReference type="EMBL" id="TCS98489.1"/>
    </source>
</evidence>
<evidence type="ECO:0000256" key="5">
    <source>
        <dbReference type="ARBA" id="ARBA00022692"/>
    </source>
</evidence>
<dbReference type="GO" id="GO:0005886">
    <property type="term" value="C:plasma membrane"/>
    <property type="evidence" value="ECO:0007669"/>
    <property type="project" value="UniProtKB-SubCell"/>
</dbReference>
<keyword evidence="7 8" id="KW-0472">Membrane</keyword>
<dbReference type="GO" id="GO:0009103">
    <property type="term" value="P:lipopolysaccharide biosynthetic process"/>
    <property type="evidence" value="ECO:0007669"/>
    <property type="project" value="UniProtKB-ARBA"/>
</dbReference>
<keyword evidence="5 8" id="KW-0812">Transmembrane</keyword>
<keyword evidence="2" id="KW-1003">Cell membrane</keyword>